<evidence type="ECO:0000256" key="2">
    <source>
        <dbReference type="ARBA" id="ARBA00022553"/>
    </source>
</evidence>
<dbReference type="EMBL" id="OC858500">
    <property type="protein sequence ID" value="CAD7626547.1"/>
    <property type="molecule type" value="Genomic_DNA"/>
</dbReference>
<keyword evidence="3 8" id="KW-0694">RNA-binding</keyword>
<feature type="compositionally biased region" description="Acidic residues" evidence="9">
    <location>
        <begin position="248"/>
        <end position="257"/>
    </location>
</feature>
<dbReference type="InterPro" id="IPR012677">
    <property type="entry name" value="Nucleotide-bd_a/b_plait_sf"/>
</dbReference>
<evidence type="ECO:0000256" key="4">
    <source>
        <dbReference type="ARBA" id="ARBA00023015"/>
    </source>
</evidence>
<feature type="region of interest" description="Disordered" evidence="9">
    <location>
        <begin position="248"/>
        <end position="364"/>
    </location>
</feature>
<evidence type="ECO:0000256" key="3">
    <source>
        <dbReference type="ARBA" id="ARBA00022884"/>
    </source>
</evidence>
<feature type="compositionally biased region" description="Basic and acidic residues" evidence="9">
    <location>
        <begin position="270"/>
        <end position="294"/>
    </location>
</feature>
<evidence type="ECO:0000256" key="7">
    <source>
        <dbReference type="ARBA" id="ARBA00023242"/>
    </source>
</evidence>
<dbReference type="GO" id="GO:0003712">
    <property type="term" value="F:transcription coregulator activity"/>
    <property type="evidence" value="ECO:0007669"/>
    <property type="project" value="InterPro"/>
</dbReference>
<feature type="compositionally biased region" description="Low complexity" evidence="9">
    <location>
        <begin position="333"/>
        <end position="364"/>
    </location>
</feature>
<organism evidence="11">
    <name type="scientific">Medioppia subpectinata</name>
    <dbReference type="NCBI Taxonomy" id="1979941"/>
    <lineage>
        <taxon>Eukaryota</taxon>
        <taxon>Metazoa</taxon>
        <taxon>Ecdysozoa</taxon>
        <taxon>Arthropoda</taxon>
        <taxon>Chelicerata</taxon>
        <taxon>Arachnida</taxon>
        <taxon>Acari</taxon>
        <taxon>Acariformes</taxon>
        <taxon>Sarcoptiformes</taxon>
        <taxon>Oribatida</taxon>
        <taxon>Brachypylina</taxon>
        <taxon>Oppioidea</taxon>
        <taxon>Oppiidae</taxon>
        <taxon>Medioppia</taxon>
    </lineage>
</organism>
<evidence type="ECO:0000313" key="11">
    <source>
        <dbReference type="EMBL" id="CAD7626547.1"/>
    </source>
</evidence>
<keyword evidence="6" id="KW-0804">Transcription</keyword>
<evidence type="ECO:0000256" key="8">
    <source>
        <dbReference type="PROSITE-ProRule" id="PRU00176"/>
    </source>
</evidence>
<dbReference type="OrthoDB" id="10047851at2759"/>
<dbReference type="SUPFAM" id="SSF54928">
    <property type="entry name" value="RNA-binding domain, RBD"/>
    <property type="match status" value="1"/>
</dbReference>
<keyword evidence="12" id="KW-1185">Reference proteome</keyword>
<dbReference type="GO" id="GO:0005634">
    <property type="term" value="C:nucleus"/>
    <property type="evidence" value="ECO:0007669"/>
    <property type="project" value="UniProtKB-SubCell"/>
</dbReference>
<evidence type="ECO:0000256" key="5">
    <source>
        <dbReference type="ARBA" id="ARBA00023159"/>
    </source>
</evidence>
<name>A0A7R9Q086_9ACAR</name>
<feature type="domain" description="RRM" evidence="10">
    <location>
        <begin position="444"/>
        <end position="516"/>
    </location>
</feature>
<reference evidence="11" key="1">
    <citation type="submission" date="2020-11" db="EMBL/GenBank/DDBJ databases">
        <authorList>
            <person name="Tran Van P."/>
        </authorList>
    </citation>
    <scope>NUCLEOTIDE SEQUENCE</scope>
</reference>
<evidence type="ECO:0000259" key="10">
    <source>
        <dbReference type="PROSITE" id="PS50102"/>
    </source>
</evidence>
<dbReference type="Pfam" id="PF00076">
    <property type="entry name" value="RRM_1"/>
    <property type="match status" value="1"/>
</dbReference>
<keyword evidence="5" id="KW-0010">Activator</keyword>
<keyword evidence="2" id="KW-0597">Phosphoprotein</keyword>
<dbReference type="Gene3D" id="3.30.70.330">
    <property type="match status" value="1"/>
</dbReference>
<evidence type="ECO:0000256" key="9">
    <source>
        <dbReference type="SAM" id="MobiDB-lite"/>
    </source>
</evidence>
<dbReference type="AlphaFoldDB" id="A0A7R9Q086"/>
<comment type="subcellular location">
    <subcellularLocation>
        <location evidence="1">Nucleus</location>
    </subcellularLocation>
</comment>
<keyword evidence="7" id="KW-0539">Nucleus</keyword>
<dbReference type="InterPro" id="IPR035979">
    <property type="entry name" value="RBD_domain_sf"/>
</dbReference>
<feature type="region of interest" description="Disordered" evidence="9">
    <location>
        <begin position="80"/>
        <end position="109"/>
    </location>
</feature>
<dbReference type="InterPro" id="IPR034605">
    <property type="entry name" value="PGC-1"/>
</dbReference>
<sequence length="534" mass="61419">MTSDSLEATLIDDSCFGDVFTMQSQFLDDFEFGLEANNINSLLELFEEHEKNNDRNLNYLTINSKSNNYNNIVIKANSEASSDRKKDNGMAMISSPKVHKSRTTGSSIISNTKSKGISLLAKPKKSSPKRSLLSMNDRDFDSFSSYLLQEHDYCLMTSNDSKKLYNKLPQYLTQLSDERLSDSSQDTSPTFDKIPNYIKGFLNYSDNIENIESDDNILIELNEAYIEVSDVFFDNEMQFESKLNSELFGEEEEEDMNSDSSNYSSLMSSEESKDIKQMSALDDHQLSDQNEQKDYINNNSDNKVMNRKSRSRSCEKIHKKYSSSTTRRRRLSTRSSVDSSSDNESSRSSSCSSCSSCDSYSSRNSNETKINFKQFSTSIIRNEKSGQNFRRKRSLKESYCQNNNRSKIRANFEIKSRNESVNNVKNIRQKSGSMNAKKDIDERKIIYVGKIPDGTTKTDIRHWFGRFGAIKEVSVHFRDYGDNYAFVTFYKRCDAYEAIEHANEDSRHPKFDLSFGGRRKFCKTRYEDLGLSLN</sequence>
<evidence type="ECO:0000256" key="6">
    <source>
        <dbReference type="ARBA" id="ARBA00023163"/>
    </source>
</evidence>
<accession>A0A7R9Q086</accession>
<dbReference type="InterPro" id="IPR000504">
    <property type="entry name" value="RRM_dom"/>
</dbReference>
<dbReference type="PROSITE" id="PS50102">
    <property type="entry name" value="RRM"/>
    <property type="match status" value="1"/>
</dbReference>
<protein>
    <recommendedName>
        <fullName evidence="10">RRM domain-containing protein</fullName>
    </recommendedName>
</protein>
<dbReference type="PANTHER" id="PTHR15528:SF11">
    <property type="entry name" value="FI18188P1"/>
    <property type="match status" value="1"/>
</dbReference>
<keyword evidence="4" id="KW-0805">Transcription regulation</keyword>
<dbReference type="EMBL" id="CAJPIZ010003925">
    <property type="protein sequence ID" value="CAG2106977.1"/>
    <property type="molecule type" value="Genomic_DNA"/>
</dbReference>
<dbReference type="SMART" id="SM00360">
    <property type="entry name" value="RRM"/>
    <property type="match status" value="1"/>
</dbReference>
<gene>
    <name evidence="11" type="ORF">OSB1V03_LOCUS6980</name>
</gene>
<evidence type="ECO:0000313" key="12">
    <source>
        <dbReference type="Proteomes" id="UP000759131"/>
    </source>
</evidence>
<proteinExistence type="predicted"/>
<dbReference type="GO" id="GO:0045944">
    <property type="term" value="P:positive regulation of transcription by RNA polymerase II"/>
    <property type="evidence" value="ECO:0007669"/>
    <property type="project" value="TreeGrafter"/>
</dbReference>
<feature type="compositionally biased region" description="Low complexity" evidence="9">
    <location>
        <begin position="258"/>
        <end position="269"/>
    </location>
</feature>
<dbReference type="GO" id="GO:0003723">
    <property type="term" value="F:RNA binding"/>
    <property type="evidence" value="ECO:0007669"/>
    <property type="project" value="UniProtKB-UniRule"/>
</dbReference>
<feature type="compositionally biased region" description="Basic residues" evidence="9">
    <location>
        <begin position="305"/>
        <end position="332"/>
    </location>
</feature>
<evidence type="ECO:0000256" key="1">
    <source>
        <dbReference type="ARBA" id="ARBA00004123"/>
    </source>
</evidence>
<dbReference type="PANTHER" id="PTHR15528">
    <property type="entry name" value="PEROXISOME PROLIFERATOR ACTIVATED RECEPTOR GAMMA COACTIVATOR 1 PGC-1 -RELATED"/>
    <property type="match status" value="1"/>
</dbReference>
<dbReference type="Proteomes" id="UP000759131">
    <property type="component" value="Unassembled WGS sequence"/>
</dbReference>